<dbReference type="HOGENOM" id="CLU_2545769_0_0_1"/>
<dbReference type="OMA" id="VSPHQEI"/>
<feature type="region of interest" description="Disordered" evidence="1">
    <location>
        <begin position="59"/>
        <end position="83"/>
    </location>
</feature>
<name>A0A0D3BRC1_BRAOL</name>
<protein>
    <submittedName>
        <fullName evidence="2">Uncharacterized protein</fullName>
    </submittedName>
</protein>
<accession>A0A0D3BRC1</accession>
<organism evidence="2 3">
    <name type="scientific">Brassica oleracea var. oleracea</name>
    <dbReference type="NCBI Taxonomy" id="109376"/>
    <lineage>
        <taxon>Eukaryota</taxon>
        <taxon>Viridiplantae</taxon>
        <taxon>Streptophyta</taxon>
        <taxon>Embryophyta</taxon>
        <taxon>Tracheophyta</taxon>
        <taxon>Spermatophyta</taxon>
        <taxon>Magnoliopsida</taxon>
        <taxon>eudicotyledons</taxon>
        <taxon>Gunneridae</taxon>
        <taxon>Pentapetalae</taxon>
        <taxon>rosids</taxon>
        <taxon>malvids</taxon>
        <taxon>Brassicales</taxon>
        <taxon>Brassicaceae</taxon>
        <taxon>Brassiceae</taxon>
        <taxon>Brassica</taxon>
    </lineage>
</organism>
<dbReference type="EnsemblPlants" id="Bo4g030970.1">
    <property type="protein sequence ID" value="Bo4g030970.1"/>
    <property type="gene ID" value="Bo4g030970"/>
</dbReference>
<reference evidence="2" key="2">
    <citation type="submission" date="2015-03" db="UniProtKB">
        <authorList>
            <consortium name="EnsemblPlants"/>
        </authorList>
    </citation>
    <scope>IDENTIFICATION</scope>
</reference>
<feature type="compositionally biased region" description="Low complexity" evidence="1">
    <location>
        <begin position="60"/>
        <end position="72"/>
    </location>
</feature>
<dbReference type="AlphaFoldDB" id="A0A0D3BRC1"/>
<evidence type="ECO:0000313" key="2">
    <source>
        <dbReference type="EnsemblPlants" id="Bo4g030970.1"/>
    </source>
</evidence>
<evidence type="ECO:0000313" key="3">
    <source>
        <dbReference type="Proteomes" id="UP000032141"/>
    </source>
</evidence>
<keyword evidence="3" id="KW-1185">Reference proteome</keyword>
<proteinExistence type="predicted"/>
<reference evidence="2 3" key="1">
    <citation type="journal article" date="2014" name="Genome Biol.">
        <title>Transcriptome and methylome profiling reveals relics of genome dominance in the mesopolyploid Brassica oleracea.</title>
        <authorList>
            <person name="Parkin I.A."/>
            <person name="Koh C."/>
            <person name="Tang H."/>
            <person name="Robinson S.J."/>
            <person name="Kagale S."/>
            <person name="Clarke W.E."/>
            <person name="Town C.D."/>
            <person name="Nixon J."/>
            <person name="Krishnakumar V."/>
            <person name="Bidwell S.L."/>
            <person name="Denoeud F."/>
            <person name="Belcram H."/>
            <person name="Links M.G."/>
            <person name="Just J."/>
            <person name="Clarke C."/>
            <person name="Bender T."/>
            <person name="Huebert T."/>
            <person name="Mason A.S."/>
            <person name="Pires J.C."/>
            <person name="Barker G."/>
            <person name="Moore J."/>
            <person name="Walley P.G."/>
            <person name="Manoli S."/>
            <person name="Batley J."/>
            <person name="Edwards D."/>
            <person name="Nelson M.N."/>
            <person name="Wang X."/>
            <person name="Paterson A.H."/>
            <person name="King G."/>
            <person name="Bancroft I."/>
            <person name="Chalhoub B."/>
            <person name="Sharpe A.G."/>
        </authorList>
    </citation>
    <scope>NUCLEOTIDE SEQUENCE</scope>
    <source>
        <strain evidence="2 3">cv. TO1000</strain>
    </source>
</reference>
<sequence>MPLSYVKLSSTVMSPILRRDSSAPLRLLRLYSSPSLSHSPRLFFYSLGSLLHVSPHQEISSHVSPSPLPSLSINDEVDGKDLP</sequence>
<dbReference type="Gramene" id="Bo4g030970.1">
    <property type="protein sequence ID" value="Bo4g030970.1"/>
    <property type="gene ID" value="Bo4g030970"/>
</dbReference>
<evidence type="ECO:0000256" key="1">
    <source>
        <dbReference type="SAM" id="MobiDB-lite"/>
    </source>
</evidence>
<dbReference type="Proteomes" id="UP000032141">
    <property type="component" value="Chromosome C4"/>
</dbReference>